<dbReference type="PANTHER" id="PTHR43025:SF3">
    <property type="entry name" value="MONOGALACTOSYLDIACYLGLYCEROL SYNTHASE 1, CHLOROPLASTIC"/>
    <property type="match status" value="1"/>
</dbReference>
<name>A0A1E7JV65_9ACTN</name>
<feature type="domain" description="Diacylglycerol glucosyltransferase N-terminal" evidence="5">
    <location>
        <begin position="102"/>
        <end position="192"/>
    </location>
</feature>
<organism evidence="6 7">
    <name type="scientific">Streptomyces abyssalis</name>
    <dbReference type="NCBI Taxonomy" id="933944"/>
    <lineage>
        <taxon>Bacteria</taxon>
        <taxon>Bacillati</taxon>
        <taxon>Actinomycetota</taxon>
        <taxon>Actinomycetes</taxon>
        <taxon>Kitasatosporales</taxon>
        <taxon>Streptomycetaceae</taxon>
        <taxon>Streptomyces</taxon>
    </lineage>
</organism>
<evidence type="ECO:0000256" key="3">
    <source>
        <dbReference type="ARBA" id="ARBA00022679"/>
    </source>
</evidence>
<dbReference type="Pfam" id="PF06925">
    <property type="entry name" value="MGDG_synth"/>
    <property type="match status" value="1"/>
</dbReference>
<feature type="compositionally biased region" description="Gly residues" evidence="4">
    <location>
        <begin position="78"/>
        <end position="87"/>
    </location>
</feature>
<feature type="region of interest" description="Disordered" evidence="4">
    <location>
        <begin position="70"/>
        <end position="97"/>
    </location>
</feature>
<dbReference type="AlphaFoldDB" id="A0A1E7JV65"/>
<evidence type="ECO:0000313" key="7">
    <source>
        <dbReference type="Proteomes" id="UP000176087"/>
    </source>
</evidence>
<gene>
    <name evidence="6" type="ORF">AN215_02575</name>
</gene>
<protein>
    <submittedName>
        <fullName evidence="6">Galactosyldiacylglycerol synthase</fullName>
    </submittedName>
</protein>
<dbReference type="Proteomes" id="UP000176087">
    <property type="component" value="Unassembled WGS sequence"/>
</dbReference>
<evidence type="ECO:0000259" key="5">
    <source>
        <dbReference type="Pfam" id="PF06925"/>
    </source>
</evidence>
<dbReference type="InterPro" id="IPR009695">
    <property type="entry name" value="Diacylglyc_glucosyltr_N"/>
</dbReference>
<reference evidence="6 7" key="1">
    <citation type="journal article" date="2016" name="Front. Microbiol.">
        <title>Comparative Genomics Analysis of Streptomyces Species Reveals Their Adaptation to the Marine Environment and Their Diversity at the Genomic Level.</title>
        <authorList>
            <person name="Tian X."/>
            <person name="Zhang Z."/>
            <person name="Yang T."/>
            <person name="Chen M."/>
            <person name="Li J."/>
            <person name="Chen F."/>
            <person name="Yang J."/>
            <person name="Li W."/>
            <person name="Zhang B."/>
            <person name="Zhang Z."/>
            <person name="Wu J."/>
            <person name="Zhang C."/>
            <person name="Long L."/>
            <person name="Xiao J."/>
        </authorList>
    </citation>
    <scope>NUCLEOTIDE SEQUENCE [LARGE SCALE GENOMIC DNA]</scope>
    <source>
        <strain evidence="6 7">SCSIO 10390</strain>
    </source>
</reference>
<dbReference type="STRING" id="933944.AN215_02575"/>
<keyword evidence="3" id="KW-0808">Transferase</keyword>
<evidence type="ECO:0000256" key="1">
    <source>
        <dbReference type="ARBA" id="ARBA00006962"/>
    </source>
</evidence>
<comment type="caution">
    <text evidence="6">The sequence shown here is derived from an EMBL/GenBank/DDBJ whole genome shotgun (WGS) entry which is preliminary data.</text>
</comment>
<dbReference type="SUPFAM" id="SSF53756">
    <property type="entry name" value="UDP-Glycosyltransferase/glycogen phosphorylase"/>
    <property type="match status" value="1"/>
</dbReference>
<dbReference type="GO" id="GO:0009247">
    <property type="term" value="P:glycolipid biosynthetic process"/>
    <property type="evidence" value="ECO:0007669"/>
    <property type="project" value="InterPro"/>
</dbReference>
<dbReference type="PATRIC" id="fig|933944.5.peg.2372"/>
<dbReference type="GO" id="GO:0016758">
    <property type="term" value="F:hexosyltransferase activity"/>
    <property type="evidence" value="ECO:0007669"/>
    <property type="project" value="InterPro"/>
</dbReference>
<keyword evidence="7" id="KW-1185">Reference proteome</keyword>
<evidence type="ECO:0000256" key="4">
    <source>
        <dbReference type="SAM" id="MobiDB-lite"/>
    </source>
</evidence>
<proteinExistence type="inferred from homology"/>
<evidence type="ECO:0000313" key="6">
    <source>
        <dbReference type="EMBL" id="OEU93833.1"/>
    </source>
</evidence>
<dbReference type="EMBL" id="LJGT01000036">
    <property type="protein sequence ID" value="OEU93833.1"/>
    <property type="molecule type" value="Genomic_DNA"/>
</dbReference>
<dbReference type="Gene3D" id="3.40.50.2000">
    <property type="entry name" value="Glycogen Phosphorylase B"/>
    <property type="match status" value="1"/>
</dbReference>
<dbReference type="PANTHER" id="PTHR43025">
    <property type="entry name" value="MONOGALACTOSYLDIACYLGLYCEROL SYNTHASE"/>
    <property type="match status" value="1"/>
</dbReference>
<evidence type="ECO:0000256" key="2">
    <source>
        <dbReference type="ARBA" id="ARBA00022676"/>
    </source>
</evidence>
<sequence>MGAGHDAVAGELAERLQARGHSARIQDVLTLLPSGVGPALRAGYKGAVRHVPQLYAWIYAAFLAPGPRGQHGAAGPDGAHGGYGAGRPDGATVPRPGSAPLAALAERPLMRIVDSWQPDAVISTFHLSAQVTGRLRKRRVLQIPSVVTVVDFAVHRGWLHPGNDVYLCVTGSAARTASAVTGRPAEATGPVVPEAFTAARESAPGYWRGEFGRLAPGRPVVLLSAGAWGVGSGLPDTARELAAHGFCPVLLCGRDERLRRRAAALPGTLALGWVDDMADLMASADALVDNAAGQTAAQALAAGVPVIGYRPLPGHGAEGVRAMAEAGLSGLARGQEELAEALDTAVRPGPVREQRIREGAALFRTDAAQRITELTLAGVRAV</sequence>
<comment type="similarity">
    <text evidence="1">Belongs to the glycosyltransferase 28 family.</text>
</comment>
<accession>A0A1E7JV65</accession>
<dbReference type="InterPro" id="IPR050519">
    <property type="entry name" value="Glycosyltransf_28_UgtP"/>
</dbReference>
<dbReference type="GO" id="GO:0016020">
    <property type="term" value="C:membrane"/>
    <property type="evidence" value="ECO:0007669"/>
    <property type="project" value="GOC"/>
</dbReference>
<dbReference type="OrthoDB" id="9810950at2"/>
<keyword evidence="2" id="KW-0328">Glycosyltransferase</keyword>